<comment type="subcellular location">
    <subcellularLocation>
        <location evidence="10">Mitochondrion inner membrane</location>
        <topology evidence="10">Multi-pass membrane protein</topology>
    </subcellularLocation>
</comment>
<keyword evidence="6 11" id="KW-0175">Coiled coil</keyword>
<dbReference type="PANTHER" id="PTHR31961:SF3">
    <property type="entry name" value="SENSITIVE TO HIGH EXPRESSION PROTEIN 9, MITOCHONDRIAL"/>
    <property type="match status" value="1"/>
</dbReference>
<comment type="function">
    <text evidence="9">Required for the maintenance of the structure of the mitochondrial inner membrane. Involved in mitochondrial morphology. Causes growth arrest when highly overexpressed.</text>
</comment>
<dbReference type="InterPro" id="IPR008839">
    <property type="entry name" value="MDM33_fungi"/>
</dbReference>
<accession>A0A316UXM0</accession>
<comment type="subunit">
    <text evidence="10">Homooligomer.</text>
</comment>
<feature type="coiled-coil region" evidence="11">
    <location>
        <begin position="119"/>
        <end position="146"/>
    </location>
</feature>
<evidence type="ECO:0000256" key="1">
    <source>
        <dbReference type="ARBA" id="ARBA00007472"/>
    </source>
</evidence>
<evidence type="ECO:0000256" key="4">
    <source>
        <dbReference type="ARBA" id="ARBA00022946"/>
    </source>
</evidence>
<evidence type="ECO:0000256" key="2">
    <source>
        <dbReference type="ARBA" id="ARBA00022692"/>
    </source>
</evidence>
<protein>
    <recommendedName>
        <fullName evidence="10">Sensitive to high expression protein 9, mitochondrial</fullName>
    </recommendedName>
</protein>
<keyword evidence="14" id="KW-1185">Reference proteome</keyword>
<keyword evidence="7 10" id="KW-0496">Mitochondrion</keyword>
<evidence type="ECO:0000313" key="14">
    <source>
        <dbReference type="Proteomes" id="UP000245884"/>
    </source>
</evidence>
<dbReference type="EMBL" id="KZ819662">
    <property type="protein sequence ID" value="PWN30056.1"/>
    <property type="molecule type" value="Genomic_DNA"/>
</dbReference>
<keyword evidence="5 10" id="KW-1133">Transmembrane helix</keyword>
<dbReference type="Proteomes" id="UP000245884">
    <property type="component" value="Unassembled WGS sequence"/>
</dbReference>
<evidence type="ECO:0000256" key="10">
    <source>
        <dbReference type="RuleBase" id="RU364128"/>
    </source>
</evidence>
<dbReference type="OrthoDB" id="5595506at2759"/>
<dbReference type="Pfam" id="PF05546">
    <property type="entry name" value="She9_MDM33"/>
    <property type="match status" value="1"/>
</dbReference>
<dbReference type="GO" id="GO:0005743">
    <property type="term" value="C:mitochondrial inner membrane"/>
    <property type="evidence" value="ECO:0007669"/>
    <property type="project" value="UniProtKB-SubCell"/>
</dbReference>
<evidence type="ECO:0000256" key="5">
    <source>
        <dbReference type="ARBA" id="ARBA00022989"/>
    </source>
</evidence>
<evidence type="ECO:0000256" key="11">
    <source>
        <dbReference type="SAM" id="Coils"/>
    </source>
</evidence>
<dbReference type="RefSeq" id="XP_025364668.1">
    <property type="nucleotide sequence ID" value="XM_025504907.1"/>
</dbReference>
<evidence type="ECO:0000256" key="6">
    <source>
        <dbReference type="ARBA" id="ARBA00023054"/>
    </source>
</evidence>
<keyword evidence="8 10" id="KW-0472">Membrane</keyword>
<evidence type="ECO:0000256" key="12">
    <source>
        <dbReference type="SAM" id="MobiDB-lite"/>
    </source>
</evidence>
<gene>
    <name evidence="13" type="ORF">BDZ90DRAFT_229090</name>
</gene>
<evidence type="ECO:0000256" key="3">
    <source>
        <dbReference type="ARBA" id="ARBA00022792"/>
    </source>
</evidence>
<feature type="transmembrane region" description="Helical" evidence="10">
    <location>
        <begin position="238"/>
        <end position="258"/>
    </location>
</feature>
<dbReference type="PANTHER" id="PTHR31961">
    <property type="entry name" value="SENSITIVE TO HIGH EXPRESSION PROTEIN 9, MITOCHONDRIAL"/>
    <property type="match status" value="1"/>
</dbReference>
<feature type="compositionally biased region" description="Pro residues" evidence="12">
    <location>
        <begin position="30"/>
        <end position="39"/>
    </location>
</feature>
<keyword evidence="4 10" id="KW-0809">Transit peptide</keyword>
<organism evidence="13 14">
    <name type="scientific">Jaminaea rosea</name>
    <dbReference type="NCBI Taxonomy" id="1569628"/>
    <lineage>
        <taxon>Eukaryota</taxon>
        <taxon>Fungi</taxon>
        <taxon>Dikarya</taxon>
        <taxon>Basidiomycota</taxon>
        <taxon>Ustilaginomycotina</taxon>
        <taxon>Exobasidiomycetes</taxon>
        <taxon>Microstromatales</taxon>
        <taxon>Microstromatales incertae sedis</taxon>
        <taxon>Jaminaea</taxon>
    </lineage>
</organism>
<evidence type="ECO:0000256" key="9">
    <source>
        <dbReference type="ARBA" id="ARBA00024807"/>
    </source>
</evidence>
<feature type="region of interest" description="Disordered" evidence="12">
    <location>
        <begin position="22"/>
        <end position="74"/>
    </location>
</feature>
<evidence type="ECO:0000256" key="8">
    <source>
        <dbReference type="ARBA" id="ARBA00023136"/>
    </source>
</evidence>
<proteinExistence type="inferred from homology"/>
<reference evidence="13 14" key="1">
    <citation type="journal article" date="2018" name="Mol. Biol. Evol.">
        <title>Broad Genomic Sampling Reveals a Smut Pathogenic Ancestry of the Fungal Clade Ustilaginomycotina.</title>
        <authorList>
            <person name="Kijpornyongpan T."/>
            <person name="Mondo S.J."/>
            <person name="Barry K."/>
            <person name="Sandor L."/>
            <person name="Lee J."/>
            <person name="Lipzen A."/>
            <person name="Pangilinan J."/>
            <person name="LaButti K."/>
            <person name="Hainaut M."/>
            <person name="Henrissat B."/>
            <person name="Grigoriev I.V."/>
            <person name="Spatafora J.W."/>
            <person name="Aime M.C."/>
        </authorList>
    </citation>
    <scope>NUCLEOTIDE SEQUENCE [LARGE SCALE GENOMIC DNA]</scope>
    <source>
        <strain evidence="13 14">MCA 5214</strain>
    </source>
</reference>
<dbReference type="AlphaFoldDB" id="A0A316UXM0"/>
<keyword evidence="3 10" id="KW-0999">Mitochondrion inner membrane</keyword>
<evidence type="ECO:0000313" key="13">
    <source>
        <dbReference type="EMBL" id="PWN30056.1"/>
    </source>
</evidence>
<feature type="transmembrane region" description="Helical" evidence="10">
    <location>
        <begin position="383"/>
        <end position="401"/>
    </location>
</feature>
<dbReference type="GO" id="GO:0007007">
    <property type="term" value="P:inner mitochondrial membrane organization"/>
    <property type="evidence" value="ECO:0007669"/>
    <property type="project" value="TreeGrafter"/>
</dbReference>
<dbReference type="GeneID" id="37026730"/>
<evidence type="ECO:0000256" key="7">
    <source>
        <dbReference type="ARBA" id="ARBA00023128"/>
    </source>
</evidence>
<sequence length="404" mass="44989">MRTIAGVATTVGRLVAPCALAGPSRSAYPPLAPSIPPSPLRLTPPRHLSTGPQRHDEEQRKPSIPSSPPPNALTSHITTLTNRLRTSLTTHRSRLEPRIRSSFSNLSDRWNTYSGYASIDLAKQRVHEAEQRLASLRSDQQQVRERYVSAVSQRASSQRTINDLLSRKSSWSDEDLVSYTKLLRSEHAESRAEEEARAEFEEAERRVGKGWDEVVKRTLERYHDEQVWSDRVREVSSYTQLAAVGLNILIFLIAIFLVEPFKRRKLAETFETRLLRGEEQGRLALEGVIAQFEQRVGEVSEKLVKLDGGQETLLAAAGAGSRKGTREERMDTKGSATVVAAADDGQVTVEGALEGEDVLSRARRQIRWLHTPRSDEEKEQRRIAAVAAGVGTILGGLLVAFCSR</sequence>
<name>A0A316UXM0_9BASI</name>
<comment type="similarity">
    <text evidence="1 10">Belongs to the SHE9 family.</text>
</comment>
<keyword evidence="2 10" id="KW-0812">Transmembrane</keyword>